<evidence type="ECO:0000313" key="3">
    <source>
        <dbReference type="Proteomes" id="UP001396334"/>
    </source>
</evidence>
<dbReference type="EMBL" id="JBBPBN010000086">
    <property type="protein sequence ID" value="KAK8981965.1"/>
    <property type="molecule type" value="Genomic_DNA"/>
</dbReference>
<sequence>MDPKQAGSSLDSLISSFNTRIAELQELVIARNSELTPNSVLPPPFPFSLVSAFMLNFVFDKPACQLNILPLLSVYPASSVTDLSAIDAALKGMELQVKAIKDRLHEEAEAIPKAKKLIAKSLQQQKKLQSMSAYVPSHLPERTTLNLDSDRSVVPEAFKQQPNQGTMVEEPAALPKEKKNRGSPPLWYITAGELDSLSSYMRGRLSLEKVNAAISDMVTYAEATAQLVAAPKKKVVIQSFVGFMYVSILSLEVLANNFPSDMKLAENLWERALELRDIAMADPVKGKHFFLETDMKGPSLKLDNTGKAILTVLRHLGRISETRIGHHRVIILLKPH</sequence>
<evidence type="ECO:0000256" key="1">
    <source>
        <dbReference type="ARBA" id="ARBA00006836"/>
    </source>
</evidence>
<evidence type="ECO:0000313" key="2">
    <source>
        <dbReference type="EMBL" id="KAK8981965.1"/>
    </source>
</evidence>
<keyword evidence="3" id="KW-1185">Reference proteome</keyword>
<proteinExistence type="inferred from homology"/>
<dbReference type="InterPro" id="IPR042031">
    <property type="entry name" value="SKA1_MBD_sf"/>
</dbReference>
<comment type="similarity">
    <text evidence="1">Belongs to the SKA1 family.</text>
</comment>
<evidence type="ECO:0008006" key="4">
    <source>
        <dbReference type="Google" id="ProtNLM"/>
    </source>
</evidence>
<dbReference type="InterPro" id="IPR009829">
    <property type="entry name" value="SKA1"/>
</dbReference>
<dbReference type="PANTHER" id="PTHR28573">
    <property type="entry name" value="SPINDLE AND KINETOCHORE-ASSOCIATED PROTEIN 1"/>
    <property type="match status" value="1"/>
</dbReference>
<reference evidence="2 3" key="1">
    <citation type="journal article" date="2024" name="G3 (Bethesda)">
        <title>Genome assembly of Hibiscus sabdariffa L. provides insights into metabolisms of medicinal natural products.</title>
        <authorList>
            <person name="Kim T."/>
        </authorList>
    </citation>
    <scope>NUCLEOTIDE SEQUENCE [LARGE SCALE GENOMIC DNA]</scope>
    <source>
        <strain evidence="2">TK-2024</strain>
        <tissue evidence="2">Old leaves</tissue>
    </source>
</reference>
<dbReference type="Proteomes" id="UP001396334">
    <property type="component" value="Unassembled WGS sequence"/>
</dbReference>
<dbReference type="Pfam" id="PF07160">
    <property type="entry name" value="SKA1"/>
    <property type="match status" value="2"/>
</dbReference>
<gene>
    <name evidence="2" type="ORF">V6N11_037150</name>
</gene>
<comment type="caution">
    <text evidence="2">The sequence shown here is derived from an EMBL/GenBank/DDBJ whole genome shotgun (WGS) entry which is preliminary data.</text>
</comment>
<protein>
    <recommendedName>
        <fullName evidence="4">Spindle and kinetochore-associated protein 1 homolog</fullName>
    </recommendedName>
</protein>
<name>A0ABR2P0N2_9ROSI</name>
<dbReference type="PANTHER" id="PTHR28573:SF1">
    <property type="entry name" value="SPINDLE AND KINETOCHORE-ASSOCIATED PROTEIN 1"/>
    <property type="match status" value="1"/>
</dbReference>
<accession>A0ABR2P0N2</accession>
<organism evidence="2 3">
    <name type="scientific">Hibiscus sabdariffa</name>
    <name type="common">roselle</name>
    <dbReference type="NCBI Taxonomy" id="183260"/>
    <lineage>
        <taxon>Eukaryota</taxon>
        <taxon>Viridiplantae</taxon>
        <taxon>Streptophyta</taxon>
        <taxon>Embryophyta</taxon>
        <taxon>Tracheophyta</taxon>
        <taxon>Spermatophyta</taxon>
        <taxon>Magnoliopsida</taxon>
        <taxon>eudicotyledons</taxon>
        <taxon>Gunneridae</taxon>
        <taxon>Pentapetalae</taxon>
        <taxon>rosids</taxon>
        <taxon>malvids</taxon>
        <taxon>Malvales</taxon>
        <taxon>Malvaceae</taxon>
        <taxon>Malvoideae</taxon>
        <taxon>Hibiscus</taxon>
    </lineage>
</organism>
<dbReference type="Gene3D" id="1.10.10.1890">
    <property type="entry name" value="Ska1 microtubule binding domain-like"/>
    <property type="match status" value="2"/>
</dbReference>